<protein>
    <recommendedName>
        <fullName evidence="10">RecBCD enzyme subunit RecC</fullName>
    </recommendedName>
    <alternativeName>
        <fullName evidence="10">Exonuclease V subunit RecC</fullName>
        <shortName evidence="10">ExoV subunit RecC</shortName>
    </alternativeName>
    <alternativeName>
        <fullName evidence="10">Helicase/nuclease RecBCD subunit RecC</fullName>
    </alternativeName>
</protein>
<keyword evidence="4 10" id="KW-0378">Hydrolase</keyword>
<evidence type="ECO:0000313" key="12">
    <source>
        <dbReference type="EMBL" id="MEC4719863.1"/>
    </source>
</evidence>
<accession>A0ABU6J8M0</accession>
<dbReference type="Pfam" id="PF17946">
    <property type="entry name" value="RecC_C"/>
    <property type="match status" value="1"/>
</dbReference>
<name>A0ABU6J8M0_9BURK</name>
<evidence type="ECO:0000256" key="1">
    <source>
        <dbReference type="ARBA" id="ARBA00022722"/>
    </source>
</evidence>
<dbReference type="SUPFAM" id="SSF52980">
    <property type="entry name" value="Restriction endonuclease-like"/>
    <property type="match status" value="1"/>
</dbReference>
<dbReference type="Gene3D" id="1.10.10.990">
    <property type="match status" value="1"/>
</dbReference>
<keyword evidence="5 10" id="KW-0347">Helicase</keyword>
<dbReference type="InterPro" id="IPR006697">
    <property type="entry name" value="RecC"/>
</dbReference>
<comment type="function">
    <text evidence="10">A helicase/nuclease that prepares dsDNA breaks (DSB) for recombinational DNA repair. Binds to DSBs and unwinds DNA via a highly rapid and processive ATP-dependent bidirectional helicase activity. Unwinds dsDNA until it encounters a Chi (crossover hotspot instigator) sequence from the 3' direction. Cuts ssDNA a few nucleotides 3' to the Chi site. The properties and activities of the enzyme are changed at Chi. The Chi-altered holoenzyme produces a long 3'-ssDNA overhang and facilitates RecA-binding to the ssDNA for homologous DNA recombination and repair. Holoenzyme degrades any linearized DNA that is unable to undergo homologous recombination. In the holoenzyme this subunit recognizes the wild-type Chi sequence, and when added to isolated RecB increases its ATP-dependent helicase processivity.</text>
</comment>
<dbReference type="EMBL" id="JAWIIV010000008">
    <property type="protein sequence ID" value="MEC4719863.1"/>
    <property type="molecule type" value="Genomic_DNA"/>
</dbReference>
<sequence>MPMPSVLIPGFITLHGNRLEDLRGAVIDWIKAHPLDPLEQEIILVQSNGVAEWLKIALAGQMGVCAATRVTLPARFLWEAYRAVLGSEAIPARSALDRAPLVWRLMRLLPQVAARAGFEPLQRFLSDQDPERRLQLARRLSDLMDLYQVYRADWLADWENGHDVVRGMKGEAPALAEDQRWQAALWRTIIEELPPSERLTGRSGVHQRFVTALQTDAPAPGRLPSRVILFGISALPYQTMQALAALSSRVQVILAIPNPCQFYWGDIIEGRELFAAERRRQSFRDGKDLSAIPYEQMHSHCNPLLAAWGRQGRDFVRMLDEFDNAQATVESFSNLRLDLFSEGPGEHLLAQVQAAIRDMLPLDEHPLCPPDAGDRSIEFHVAHSAQREVEILHDALLGMLAQAQETGLRPRDIVVMVPDIESFTPAIQAVFGQYSRSSDPRHIPFAIADVTDRAVNPLPAALEWLLRLPEQRCRQSEVRDLLEVPAIAARFGIDEDDLTRIGQWLDGAGVRWGLDREHREALGLAPAGEQNAWIFGIRRMLLGYANGADSGYAGIEPYGEVGGLDAALAGSLASFVETLLGWRKLLAQAVAPNIWGTRARAMLRDFFDVRDEQDRLTCVRLEQSLQTWLDDCAQAGFDEDVPLAVLREAWLGAADDHSLNQRFVSGGVTFCTLMPMRAVPFRVVCLLGMNDGDYPRRAQHADFDLLAQPGMSRPGDRSRRDDDRYLMLEALLAARDKLYISWVGRDVRDNSAQPASILVSQLQDYLRTGWNIDLASLTTEHPLQPFSRRYFEDGGIRTYAKEWRAAHKGSKMQAAGDIPPWDPGTDLRIGLKGLARFIRQPAAAFFHQRLGVYFSDHVEIGRDDEPFFLNKLEEYEVVRTLLDDGGELEAASRVEDMLRERAARLGRKGILPIGHAGKQWQEAIVQALVPVRRAWVDLRRQYPRPAPRLPVSIACGAIRLEDWIDKLHGDGEQTAWLDINPGKVLAKVKSKDVLRAEKLIHAWLRQLAAAAAGYRVTGYIVARDRLLVLAPLEREASQHMLEQLVALWRAGMDRPLPTACRTALQMLAGGDPRSAYDGGFQAGGEVGDACLARLWPSFEALAAEPDWEACSQKLYGPLHEWIASGVADFPLDGVPLQKQEAA</sequence>
<keyword evidence="2 10" id="KW-0547">Nucleotide-binding</keyword>
<proteinExistence type="inferred from homology"/>
<evidence type="ECO:0000256" key="2">
    <source>
        <dbReference type="ARBA" id="ARBA00022741"/>
    </source>
</evidence>
<comment type="caution">
    <text evidence="12">The sequence shown here is derived from an EMBL/GenBank/DDBJ whole genome shotgun (WGS) entry which is preliminary data.</text>
</comment>
<evidence type="ECO:0000256" key="5">
    <source>
        <dbReference type="ARBA" id="ARBA00022806"/>
    </source>
</evidence>
<evidence type="ECO:0000256" key="8">
    <source>
        <dbReference type="ARBA" id="ARBA00023125"/>
    </source>
</evidence>
<dbReference type="InterPro" id="IPR027417">
    <property type="entry name" value="P-loop_NTPase"/>
</dbReference>
<dbReference type="PIRSF" id="PIRSF000980">
    <property type="entry name" value="RecC"/>
    <property type="match status" value="1"/>
</dbReference>
<dbReference type="HAMAP" id="MF_01486">
    <property type="entry name" value="RecC"/>
    <property type="match status" value="1"/>
</dbReference>
<evidence type="ECO:0000256" key="4">
    <source>
        <dbReference type="ARBA" id="ARBA00022801"/>
    </source>
</evidence>
<dbReference type="SUPFAM" id="SSF52540">
    <property type="entry name" value="P-loop containing nucleoside triphosphate hydrolases"/>
    <property type="match status" value="2"/>
</dbReference>
<keyword evidence="7 10" id="KW-0067">ATP-binding</keyword>
<comment type="similarity">
    <text evidence="10">Belongs to the RecC family.</text>
</comment>
<dbReference type="GO" id="GO:0008854">
    <property type="term" value="F:exodeoxyribonuclease V activity"/>
    <property type="evidence" value="ECO:0007669"/>
    <property type="project" value="UniProtKB-EC"/>
</dbReference>
<dbReference type="NCBIfam" id="TIGR01450">
    <property type="entry name" value="recC"/>
    <property type="match status" value="1"/>
</dbReference>
<comment type="subunit">
    <text evidence="10">Heterotrimer of RecB, RecC and RecD. All subunits contribute to DNA-binding.</text>
</comment>
<keyword evidence="1 10" id="KW-0540">Nuclease</keyword>
<evidence type="ECO:0000256" key="10">
    <source>
        <dbReference type="HAMAP-Rule" id="MF_01486"/>
    </source>
</evidence>
<dbReference type="Proteomes" id="UP001352263">
    <property type="component" value="Unassembled WGS sequence"/>
</dbReference>
<evidence type="ECO:0000256" key="3">
    <source>
        <dbReference type="ARBA" id="ARBA00022763"/>
    </source>
</evidence>
<dbReference type="PANTHER" id="PTHR30591:SF1">
    <property type="entry name" value="RECBCD ENZYME SUBUNIT RECC"/>
    <property type="match status" value="1"/>
</dbReference>
<comment type="miscellaneous">
    <text evidence="10">In the RecBCD complex, RecB has a slow 3'-5' helicase, an exonuclease activity and loads RecA onto ssDNA, RecD has a fast 5'-3' helicase activity, while RecC stimulates the ATPase and processivity of the RecB helicase and contributes to recognition of the Chi site.</text>
</comment>
<dbReference type="InterPro" id="IPR011335">
    <property type="entry name" value="Restrct_endonuc-II-like"/>
</dbReference>
<evidence type="ECO:0000256" key="9">
    <source>
        <dbReference type="ARBA" id="ARBA00023204"/>
    </source>
</evidence>
<keyword evidence="13" id="KW-1185">Reference proteome</keyword>
<keyword evidence="3 10" id="KW-0227">DNA damage</keyword>
<dbReference type="PANTHER" id="PTHR30591">
    <property type="entry name" value="RECBCD ENZYME SUBUNIT RECC"/>
    <property type="match status" value="1"/>
</dbReference>
<dbReference type="Gene3D" id="3.40.50.10930">
    <property type="match status" value="1"/>
</dbReference>
<reference evidence="12 13" key="1">
    <citation type="submission" date="2023-10" db="EMBL/GenBank/DDBJ databases">
        <title>Noviherbaspirillum sp. CPCC 100848 genome assembly.</title>
        <authorList>
            <person name="Li X.Y."/>
            <person name="Fang X.M."/>
        </authorList>
    </citation>
    <scope>NUCLEOTIDE SEQUENCE [LARGE SCALE GENOMIC DNA]</scope>
    <source>
        <strain evidence="12 13">CPCC 100848</strain>
    </source>
</reference>
<keyword evidence="8 10" id="KW-0238">DNA-binding</keyword>
<feature type="domain" description="RecC C-terminal" evidence="11">
    <location>
        <begin position="829"/>
        <end position="1068"/>
    </location>
</feature>
<dbReference type="InterPro" id="IPR041500">
    <property type="entry name" value="RecC_C"/>
</dbReference>
<dbReference type="Gene3D" id="1.10.10.160">
    <property type="match status" value="1"/>
</dbReference>
<evidence type="ECO:0000256" key="7">
    <source>
        <dbReference type="ARBA" id="ARBA00022840"/>
    </source>
</evidence>
<evidence type="ECO:0000259" key="11">
    <source>
        <dbReference type="Pfam" id="PF17946"/>
    </source>
</evidence>
<organism evidence="12 13">
    <name type="scientific">Noviherbaspirillum album</name>
    <dbReference type="NCBI Taxonomy" id="3080276"/>
    <lineage>
        <taxon>Bacteria</taxon>
        <taxon>Pseudomonadati</taxon>
        <taxon>Pseudomonadota</taxon>
        <taxon>Betaproteobacteria</taxon>
        <taxon>Burkholderiales</taxon>
        <taxon>Oxalobacteraceae</taxon>
        <taxon>Noviherbaspirillum</taxon>
    </lineage>
</organism>
<evidence type="ECO:0000313" key="13">
    <source>
        <dbReference type="Proteomes" id="UP001352263"/>
    </source>
</evidence>
<gene>
    <name evidence="10 12" type="primary">recC</name>
    <name evidence="12" type="ORF">RY831_11935</name>
</gene>
<dbReference type="RefSeq" id="WP_326506574.1">
    <property type="nucleotide sequence ID" value="NZ_JAWIIV010000008.1"/>
</dbReference>
<evidence type="ECO:0000256" key="6">
    <source>
        <dbReference type="ARBA" id="ARBA00022839"/>
    </source>
</evidence>
<dbReference type="InterPro" id="IPR013986">
    <property type="entry name" value="DExx_box_DNA_helicase_dom_sf"/>
</dbReference>
<keyword evidence="6 10" id="KW-0269">Exonuclease</keyword>
<keyword evidence="9 10" id="KW-0234">DNA repair</keyword>
<dbReference type="Gene3D" id="3.40.50.300">
    <property type="entry name" value="P-loop containing nucleotide triphosphate hydrolases"/>
    <property type="match status" value="2"/>
</dbReference>
<dbReference type="Pfam" id="PF04257">
    <property type="entry name" value="Exonuc_V_gamma"/>
    <property type="match status" value="1"/>
</dbReference>